<evidence type="ECO:0000313" key="11">
    <source>
        <dbReference type="EMBL" id="CAF4643438.1"/>
    </source>
</evidence>
<dbReference type="EMBL" id="CAJNOV010007886">
    <property type="protein sequence ID" value="CAF1301774.1"/>
    <property type="molecule type" value="Genomic_DNA"/>
</dbReference>
<evidence type="ECO:0000256" key="5">
    <source>
        <dbReference type="ARBA" id="ARBA00023049"/>
    </source>
</evidence>
<reference evidence="8" key="1">
    <citation type="submission" date="2021-02" db="EMBL/GenBank/DDBJ databases">
        <authorList>
            <person name="Nowell W R."/>
        </authorList>
    </citation>
    <scope>NUCLEOTIDE SEQUENCE</scope>
</reference>
<keyword evidence="2 6" id="KW-0645">Protease</keyword>
<dbReference type="EMBL" id="CAJOBH010107251">
    <property type="protein sequence ID" value="CAF4643438.1"/>
    <property type="molecule type" value="Genomic_DNA"/>
</dbReference>
<dbReference type="EMBL" id="CAJNRE010009143">
    <property type="protein sequence ID" value="CAF2079772.1"/>
    <property type="molecule type" value="Genomic_DNA"/>
</dbReference>
<dbReference type="OrthoDB" id="285308at2759"/>
<evidence type="ECO:0000256" key="2">
    <source>
        <dbReference type="ARBA" id="ARBA00022670"/>
    </source>
</evidence>
<sequence length="284" mass="33138">MVFEKFFQKQKESEPTSPPSTEAKTDVTTDNDSNENRYINALKDCKPTALEDYGYYFFPERFGKENVLTISQRVLQLSIPFASASRDLARKIECEKYIIKSIESNPLIKTLVQALADHNCPIDLSRHFSCEQCDDAMPTGMFDPATNQIVVCKNHILHFDDCIITGLVQAFDYCRKKYDVHNLHHFACSQIRALNFTDCSLMKGCYVDLRVKRRYHACLEKAAVQRLRMMRSVEEKEAKQIVKDVFRPCRYDLEPFGEDPKFIPKNKYIFNDYERYQRWSKGTA</sequence>
<proteinExistence type="inferred from homology"/>
<evidence type="ECO:0000256" key="1">
    <source>
        <dbReference type="ARBA" id="ARBA00009915"/>
    </source>
</evidence>
<keyword evidence="5 6" id="KW-0482">Metalloprotease</keyword>
<evidence type="ECO:0000256" key="7">
    <source>
        <dbReference type="SAM" id="MobiDB-lite"/>
    </source>
</evidence>
<evidence type="ECO:0000313" key="10">
    <source>
        <dbReference type="EMBL" id="CAF2079772.1"/>
    </source>
</evidence>
<protein>
    <recommendedName>
        <fullName evidence="6">Mitochondrial inner membrane protease ATP23</fullName>
        <ecNumber evidence="6">3.4.24.-</ecNumber>
    </recommendedName>
</protein>
<dbReference type="EMBL" id="CAJOBI010114863">
    <property type="protein sequence ID" value="CAF4650226.1"/>
    <property type="molecule type" value="Genomic_DNA"/>
</dbReference>
<evidence type="ECO:0000256" key="6">
    <source>
        <dbReference type="RuleBase" id="RU364057"/>
    </source>
</evidence>
<dbReference type="GO" id="GO:0046872">
    <property type="term" value="F:metal ion binding"/>
    <property type="evidence" value="ECO:0007669"/>
    <property type="project" value="UniProtKB-KW"/>
</dbReference>
<evidence type="ECO:0000313" key="12">
    <source>
        <dbReference type="EMBL" id="CAF4650226.1"/>
    </source>
</evidence>
<feature type="compositionally biased region" description="Basic and acidic residues" evidence="7">
    <location>
        <begin position="1"/>
        <end position="14"/>
    </location>
</feature>
<dbReference type="PANTHER" id="PTHR21711:SF0">
    <property type="entry name" value="MITOCHONDRIAL INNER MEMBRANE PROTEASE ATP23 HOMOLOG"/>
    <property type="match status" value="1"/>
</dbReference>
<evidence type="ECO:0000313" key="13">
    <source>
        <dbReference type="Proteomes" id="UP000663834"/>
    </source>
</evidence>
<dbReference type="EMBL" id="CAJNOW010000153">
    <property type="protein sequence ID" value="CAF1254194.1"/>
    <property type="molecule type" value="Genomic_DNA"/>
</dbReference>
<dbReference type="Proteomes" id="UP000676336">
    <property type="component" value="Unassembled WGS sequence"/>
</dbReference>
<dbReference type="AlphaFoldDB" id="A0A815ADC4"/>
<dbReference type="Pfam" id="PF09768">
    <property type="entry name" value="Peptidase_M76"/>
    <property type="match status" value="1"/>
</dbReference>
<dbReference type="EC" id="3.4.24.-" evidence="6"/>
<gene>
    <name evidence="11" type="ORF">BYL167_LOCUS41866</name>
    <name evidence="9" type="ORF">CJN711_LOCUS16972</name>
    <name evidence="8" type="ORF">KQP761_LOCUS2449</name>
    <name evidence="10" type="ORF">MBJ925_LOCUS18285</name>
    <name evidence="12" type="ORF">SMN809_LOCUS41070</name>
</gene>
<dbReference type="PANTHER" id="PTHR21711">
    <property type="entry name" value="MITOCHONDRIAL INNER MEMBRANE PROTEASE"/>
    <property type="match status" value="1"/>
</dbReference>
<dbReference type="Proteomes" id="UP000663824">
    <property type="component" value="Unassembled WGS sequence"/>
</dbReference>
<feature type="region of interest" description="Disordered" evidence="7">
    <location>
        <begin position="1"/>
        <end position="33"/>
    </location>
</feature>
<dbReference type="InterPro" id="IPR019165">
    <property type="entry name" value="Peptidase_M76_ATP23"/>
</dbReference>
<evidence type="ECO:0000256" key="4">
    <source>
        <dbReference type="ARBA" id="ARBA00022801"/>
    </source>
</evidence>
<keyword evidence="4 6" id="KW-0378">Hydrolase</keyword>
<dbReference type="GO" id="GO:0033615">
    <property type="term" value="P:mitochondrial proton-transporting ATP synthase complex assembly"/>
    <property type="evidence" value="ECO:0007669"/>
    <property type="project" value="TreeGrafter"/>
</dbReference>
<feature type="compositionally biased region" description="Polar residues" evidence="7">
    <location>
        <begin position="19"/>
        <end position="31"/>
    </location>
</feature>
<keyword evidence="3 6" id="KW-0479">Metal-binding</keyword>
<evidence type="ECO:0000313" key="9">
    <source>
        <dbReference type="EMBL" id="CAF1301774.1"/>
    </source>
</evidence>
<evidence type="ECO:0000313" key="8">
    <source>
        <dbReference type="EMBL" id="CAF1254194.1"/>
    </source>
</evidence>
<dbReference type="GO" id="GO:0004222">
    <property type="term" value="F:metalloendopeptidase activity"/>
    <property type="evidence" value="ECO:0007669"/>
    <property type="project" value="InterPro"/>
</dbReference>
<name>A0A815ADC4_9BILA</name>
<organism evidence="8 13">
    <name type="scientific">Rotaria magnacalcarata</name>
    <dbReference type="NCBI Taxonomy" id="392030"/>
    <lineage>
        <taxon>Eukaryota</taxon>
        <taxon>Metazoa</taxon>
        <taxon>Spiralia</taxon>
        <taxon>Gnathifera</taxon>
        <taxon>Rotifera</taxon>
        <taxon>Eurotatoria</taxon>
        <taxon>Bdelloidea</taxon>
        <taxon>Philodinida</taxon>
        <taxon>Philodinidae</taxon>
        <taxon>Rotaria</taxon>
    </lineage>
</organism>
<accession>A0A815ADC4</accession>
<dbReference type="GO" id="GO:0005739">
    <property type="term" value="C:mitochondrion"/>
    <property type="evidence" value="ECO:0007669"/>
    <property type="project" value="GOC"/>
</dbReference>
<comment type="caution">
    <text evidence="8">The sequence shown here is derived from an EMBL/GenBank/DDBJ whole genome shotgun (WGS) entry which is preliminary data.</text>
</comment>
<dbReference type="GO" id="GO:0034982">
    <property type="term" value="P:mitochondrial protein processing"/>
    <property type="evidence" value="ECO:0007669"/>
    <property type="project" value="TreeGrafter"/>
</dbReference>
<evidence type="ECO:0000256" key="3">
    <source>
        <dbReference type="ARBA" id="ARBA00022723"/>
    </source>
</evidence>
<dbReference type="Proteomes" id="UP000681967">
    <property type="component" value="Unassembled WGS sequence"/>
</dbReference>
<comment type="similarity">
    <text evidence="1 6">Belongs to the peptidase M76 family.</text>
</comment>
<dbReference type="Proteomes" id="UP000663855">
    <property type="component" value="Unassembled WGS sequence"/>
</dbReference>
<dbReference type="Proteomes" id="UP000663834">
    <property type="component" value="Unassembled WGS sequence"/>
</dbReference>